<name>A0A9X9Q588_GULGU</name>
<keyword evidence="3" id="KW-1185">Reference proteome</keyword>
<evidence type="ECO:0000313" key="3">
    <source>
        <dbReference type="Proteomes" id="UP000269945"/>
    </source>
</evidence>
<proteinExistence type="predicted"/>
<protein>
    <submittedName>
        <fullName evidence="2">Uncharacterized protein</fullName>
    </submittedName>
</protein>
<sequence>MGRLLKIHPLLGPNSPTKRDKNAHVHNFPPKVRAGYRTEDATKHPRPGHRPASGSACSKPTPPSQRSTTPALAFKLIQHGAGLRYP</sequence>
<dbReference type="AlphaFoldDB" id="A0A9X9Q588"/>
<dbReference type="Proteomes" id="UP000269945">
    <property type="component" value="Unassembled WGS sequence"/>
</dbReference>
<accession>A0A9X9Q588</accession>
<evidence type="ECO:0000313" key="2">
    <source>
        <dbReference type="EMBL" id="VCX22999.1"/>
    </source>
</evidence>
<feature type="region of interest" description="Disordered" evidence="1">
    <location>
        <begin position="1"/>
        <end position="73"/>
    </location>
</feature>
<organism evidence="2 3">
    <name type="scientific">Gulo gulo</name>
    <name type="common">Wolverine</name>
    <name type="synonym">Gluton</name>
    <dbReference type="NCBI Taxonomy" id="48420"/>
    <lineage>
        <taxon>Eukaryota</taxon>
        <taxon>Metazoa</taxon>
        <taxon>Chordata</taxon>
        <taxon>Craniata</taxon>
        <taxon>Vertebrata</taxon>
        <taxon>Euteleostomi</taxon>
        <taxon>Mammalia</taxon>
        <taxon>Eutheria</taxon>
        <taxon>Laurasiatheria</taxon>
        <taxon>Carnivora</taxon>
        <taxon>Caniformia</taxon>
        <taxon>Musteloidea</taxon>
        <taxon>Mustelidae</taxon>
        <taxon>Guloninae</taxon>
        <taxon>Gulo</taxon>
    </lineage>
</organism>
<gene>
    <name evidence="2" type="ORF">BN2614_LOCUS6</name>
</gene>
<dbReference type="EMBL" id="CYRY02037425">
    <property type="protein sequence ID" value="VCX22999.1"/>
    <property type="molecule type" value="Genomic_DNA"/>
</dbReference>
<comment type="caution">
    <text evidence="2">The sequence shown here is derived from an EMBL/GenBank/DDBJ whole genome shotgun (WGS) entry which is preliminary data.</text>
</comment>
<evidence type="ECO:0000256" key="1">
    <source>
        <dbReference type="SAM" id="MobiDB-lite"/>
    </source>
</evidence>
<reference evidence="2 3" key="1">
    <citation type="submission" date="2018-10" db="EMBL/GenBank/DDBJ databases">
        <authorList>
            <person name="Ekblom R."/>
            <person name="Jareborg N."/>
        </authorList>
    </citation>
    <scope>NUCLEOTIDE SEQUENCE [LARGE SCALE GENOMIC DNA]</scope>
    <source>
        <tissue evidence="2">Muscle</tissue>
    </source>
</reference>